<dbReference type="GO" id="GO:0032259">
    <property type="term" value="P:methylation"/>
    <property type="evidence" value="ECO:0007669"/>
    <property type="project" value="UniProtKB-KW"/>
</dbReference>
<feature type="chain" id="PRO_5043430504" evidence="2">
    <location>
        <begin position="22"/>
        <end position="100"/>
    </location>
</feature>
<keyword evidence="3" id="KW-0489">Methyltransferase</keyword>
<evidence type="ECO:0000313" key="3">
    <source>
        <dbReference type="EMBL" id="KAL0317299.1"/>
    </source>
</evidence>
<evidence type="ECO:0000256" key="2">
    <source>
        <dbReference type="SAM" id="SignalP"/>
    </source>
</evidence>
<comment type="caution">
    <text evidence="3">The sequence shown here is derived from an EMBL/GenBank/DDBJ whole genome shotgun (WGS) entry which is preliminary data.</text>
</comment>
<accession>A0AAW2LDQ7</accession>
<sequence>MQLALLYLFMVTSMNFLSVDTSVSMLGYLIAHFTHPVLQVSAMGLLSQAPLMPQRDWQVVGWREDDKNVQPEPSSGLGKITEQKGILGPGPAELRFPEAL</sequence>
<keyword evidence="2" id="KW-0732">Signal</keyword>
<name>A0AAW2LDQ7_9LAMI</name>
<reference evidence="3" key="2">
    <citation type="journal article" date="2024" name="Plant">
        <title>Genomic evolution and insights into agronomic trait innovations of Sesamum species.</title>
        <authorList>
            <person name="Miao H."/>
            <person name="Wang L."/>
            <person name="Qu L."/>
            <person name="Liu H."/>
            <person name="Sun Y."/>
            <person name="Le M."/>
            <person name="Wang Q."/>
            <person name="Wei S."/>
            <person name="Zheng Y."/>
            <person name="Lin W."/>
            <person name="Duan Y."/>
            <person name="Cao H."/>
            <person name="Xiong S."/>
            <person name="Wang X."/>
            <person name="Wei L."/>
            <person name="Li C."/>
            <person name="Ma Q."/>
            <person name="Ju M."/>
            <person name="Zhao R."/>
            <person name="Li G."/>
            <person name="Mu C."/>
            <person name="Tian Q."/>
            <person name="Mei H."/>
            <person name="Zhang T."/>
            <person name="Gao T."/>
            <person name="Zhang H."/>
        </authorList>
    </citation>
    <scope>NUCLEOTIDE SEQUENCE</scope>
    <source>
        <strain evidence="3">G01</strain>
    </source>
</reference>
<keyword evidence="3" id="KW-0808">Transferase</keyword>
<feature type="region of interest" description="Disordered" evidence="1">
    <location>
        <begin position="66"/>
        <end position="90"/>
    </location>
</feature>
<gene>
    <name evidence="3" type="ORF">Sangu_2144200</name>
</gene>
<protein>
    <submittedName>
        <fullName evidence="3">Cap guanine-N7 methyltransferase 2</fullName>
    </submittedName>
</protein>
<feature type="signal peptide" evidence="2">
    <location>
        <begin position="1"/>
        <end position="21"/>
    </location>
</feature>
<reference evidence="3" key="1">
    <citation type="submission" date="2020-06" db="EMBL/GenBank/DDBJ databases">
        <authorList>
            <person name="Li T."/>
            <person name="Hu X."/>
            <person name="Zhang T."/>
            <person name="Song X."/>
            <person name="Zhang H."/>
            <person name="Dai N."/>
            <person name="Sheng W."/>
            <person name="Hou X."/>
            <person name="Wei L."/>
        </authorList>
    </citation>
    <scope>NUCLEOTIDE SEQUENCE</scope>
    <source>
        <strain evidence="3">G01</strain>
        <tissue evidence="3">Leaf</tissue>
    </source>
</reference>
<dbReference type="AlphaFoldDB" id="A0AAW2LDQ7"/>
<organism evidence="3">
    <name type="scientific">Sesamum angustifolium</name>
    <dbReference type="NCBI Taxonomy" id="2727405"/>
    <lineage>
        <taxon>Eukaryota</taxon>
        <taxon>Viridiplantae</taxon>
        <taxon>Streptophyta</taxon>
        <taxon>Embryophyta</taxon>
        <taxon>Tracheophyta</taxon>
        <taxon>Spermatophyta</taxon>
        <taxon>Magnoliopsida</taxon>
        <taxon>eudicotyledons</taxon>
        <taxon>Gunneridae</taxon>
        <taxon>Pentapetalae</taxon>
        <taxon>asterids</taxon>
        <taxon>lamiids</taxon>
        <taxon>Lamiales</taxon>
        <taxon>Pedaliaceae</taxon>
        <taxon>Sesamum</taxon>
    </lineage>
</organism>
<evidence type="ECO:0000256" key="1">
    <source>
        <dbReference type="SAM" id="MobiDB-lite"/>
    </source>
</evidence>
<proteinExistence type="predicted"/>
<dbReference type="EMBL" id="JACGWK010000014">
    <property type="protein sequence ID" value="KAL0317299.1"/>
    <property type="molecule type" value="Genomic_DNA"/>
</dbReference>
<dbReference type="GO" id="GO:0008168">
    <property type="term" value="F:methyltransferase activity"/>
    <property type="evidence" value="ECO:0007669"/>
    <property type="project" value="UniProtKB-KW"/>
</dbReference>